<dbReference type="InterPro" id="IPR000014">
    <property type="entry name" value="PAS"/>
</dbReference>
<gene>
    <name evidence="10" type="ORF">Q9K01_06175</name>
</gene>
<protein>
    <recommendedName>
        <fullName evidence="2">histidine kinase</fullName>
        <ecNumber evidence="2">2.7.13.3</ecNumber>
    </recommendedName>
</protein>
<dbReference type="PANTHER" id="PTHR43065:SF10">
    <property type="entry name" value="PEROXIDE STRESS-ACTIVATED HISTIDINE KINASE MAK3"/>
    <property type="match status" value="1"/>
</dbReference>
<dbReference type="GO" id="GO:0005524">
    <property type="term" value="F:ATP binding"/>
    <property type="evidence" value="ECO:0007669"/>
    <property type="project" value="UniProtKB-KW"/>
</dbReference>
<dbReference type="InterPro" id="IPR003661">
    <property type="entry name" value="HisK_dim/P_dom"/>
</dbReference>
<sequence length="357" mass="38398">MSQTVEAPDARTQLASLVFAAVLLDPAVTVRQANPAAEELLGSSAVRLVGRAFFDIVAIDDRRVADALRHSDSRMIARSLAIVVGRRERRVNLTCSPIAGDPGWRIVTLSDAGQEDEERAAERIELRAPAVLAHEIKNPLAAIRGASQLLTRRASQKDKALTQLIATEVDRIAQLIDRMQQLGSAATLVAAPCNLHEAIRNAAGTVRTSRGGGAETVEEFDPSLPLVLADRGALEQILINLIANACDACGSVADPRVVVRTRFTGGLVFNAIRLGKATRLPIEVSVIDNGPGIDPALRDHVFEPFVSSKPQGQGLGLALVRKLVRDMGGRIAHERDERTGQTHFRINLPMVQKGEGE</sequence>
<keyword evidence="7 10" id="KW-0067">ATP-binding</keyword>
<comment type="catalytic activity">
    <reaction evidence="1">
        <text>ATP + protein L-histidine = ADP + protein N-phospho-L-histidine.</text>
        <dbReference type="EC" id="2.7.13.3"/>
    </reaction>
</comment>
<dbReference type="InterPro" id="IPR003594">
    <property type="entry name" value="HATPase_dom"/>
</dbReference>
<feature type="domain" description="Histidine kinase" evidence="9">
    <location>
        <begin position="131"/>
        <end position="352"/>
    </location>
</feature>
<dbReference type="Pfam" id="PF08448">
    <property type="entry name" value="PAS_4"/>
    <property type="match status" value="1"/>
</dbReference>
<reference evidence="10 11" key="1">
    <citation type="submission" date="2023-08" db="EMBL/GenBank/DDBJ databases">
        <title>genomic of DY56.</title>
        <authorList>
            <person name="Wang Y."/>
        </authorList>
    </citation>
    <scope>NUCLEOTIDE SEQUENCE [LARGE SCALE GENOMIC DNA]</scope>
    <source>
        <strain evidence="10 11">DY56-A-20</strain>
    </source>
</reference>
<evidence type="ECO:0000256" key="4">
    <source>
        <dbReference type="ARBA" id="ARBA00022679"/>
    </source>
</evidence>
<dbReference type="PROSITE" id="PS50109">
    <property type="entry name" value="HIS_KIN"/>
    <property type="match status" value="1"/>
</dbReference>
<dbReference type="PANTHER" id="PTHR43065">
    <property type="entry name" value="SENSOR HISTIDINE KINASE"/>
    <property type="match status" value="1"/>
</dbReference>
<dbReference type="Gene3D" id="1.10.287.130">
    <property type="match status" value="1"/>
</dbReference>
<keyword evidence="5" id="KW-0547">Nucleotide-binding</keyword>
<dbReference type="CDD" id="cd00082">
    <property type="entry name" value="HisKA"/>
    <property type="match status" value="1"/>
</dbReference>
<evidence type="ECO:0000256" key="5">
    <source>
        <dbReference type="ARBA" id="ARBA00022741"/>
    </source>
</evidence>
<keyword evidence="6" id="KW-0418">Kinase</keyword>
<keyword evidence="4" id="KW-0808">Transferase</keyword>
<keyword evidence="11" id="KW-1185">Reference proteome</keyword>
<dbReference type="RefSeq" id="WP_305929343.1">
    <property type="nucleotide sequence ID" value="NZ_JAVAIL010000002.1"/>
</dbReference>
<dbReference type="SMART" id="SM00387">
    <property type="entry name" value="HATPase_c"/>
    <property type="match status" value="1"/>
</dbReference>
<evidence type="ECO:0000256" key="7">
    <source>
        <dbReference type="ARBA" id="ARBA00022840"/>
    </source>
</evidence>
<evidence type="ECO:0000256" key="3">
    <source>
        <dbReference type="ARBA" id="ARBA00022553"/>
    </source>
</evidence>
<dbReference type="Gene3D" id="3.30.450.20">
    <property type="entry name" value="PAS domain"/>
    <property type="match status" value="1"/>
</dbReference>
<evidence type="ECO:0000256" key="1">
    <source>
        <dbReference type="ARBA" id="ARBA00000085"/>
    </source>
</evidence>
<dbReference type="SUPFAM" id="SSF55874">
    <property type="entry name" value="ATPase domain of HSP90 chaperone/DNA topoisomerase II/histidine kinase"/>
    <property type="match status" value="1"/>
</dbReference>
<dbReference type="PRINTS" id="PR00344">
    <property type="entry name" value="BCTRLSENSOR"/>
</dbReference>
<evidence type="ECO:0000256" key="8">
    <source>
        <dbReference type="ARBA" id="ARBA00023012"/>
    </source>
</evidence>
<dbReference type="EC" id="2.7.13.3" evidence="2"/>
<dbReference type="Pfam" id="PF02518">
    <property type="entry name" value="HATPase_c"/>
    <property type="match status" value="1"/>
</dbReference>
<dbReference type="SMART" id="SM00388">
    <property type="entry name" value="HisKA"/>
    <property type="match status" value="1"/>
</dbReference>
<dbReference type="InterPro" id="IPR035965">
    <property type="entry name" value="PAS-like_dom_sf"/>
</dbReference>
<dbReference type="EMBL" id="JAVAIL010000002">
    <property type="protein sequence ID" value="MDP4539204.1"/>
    <property type="molecule type" value="Genomic_DNA"/>
</dbReference>
<keyword evidence="8" id="KW-0902">Two-component regulatory system</keyword>
<dbReference type="SUPFAM" id="SSF47384">
    <property type="entry name" value="Homodimeric domain of signal transducing histidine kinase"/>
    <property type="match status" value="1"/>
</dbReference>
<comment type="caution">
    <text evidence="10">The sequence shown here is derived from an EMBL/GenBank/DDBJ whole genome shotgun (WGS) entry which is preliminary data.</text>
</comment>
<dbReference type="SMART" id="SM00091">
    <property type="entry name" value="PAS"/>
    <property type="match status" value="1"/>
</dbReference>
<evidence type="ECO:0000313" key="10">
    <source>
        <dbReference type="EMBL" id="MDP4539204.1"/>
    </source>
</evidence>
<evidence type="ECO:0000259" key="9">
    <source>
        <dbReference type="PROSITE" id="PS50109"/>
    </source>
</evidence>
<keyword evidence="3" id="KW-0597">Phosphoprotein</keyword>
<dbReference type="Pfam" id="PF00512">
    <property type="entry name" value="HisKA"/>
    <property type="match status" value="1"/>
</dbReference>
<dbReference type="InterPro" id="IPR005467">
    <property type="entry name" value="His_kinase_dom"/>
</dbReference>
<dbReference type="Proteomes" id="UP001235664">
    <property type="component" value="Unassembled WGS sequence"/>
</dbReference>
<name>A0ABT9H7B1_9SPHN</name>
<dbReference type="CDD" id="cd00130">
    <property type="entry name" value="PAS"/>
    <property type="match status" value="1"/>
</dbReference>
<proteinExistence type="predicted"/>
<dbReference type="InterPro" id="IPR036890">
    <property type="entry name" value="HATPase_C_sf"/>
</dbReference>
<dbReference type="SUPFAM" id="SSF55785">
    <property type="entry name" value="PYP-like sensor domain (PAS domain)"/>
    <property type="match status" value="1"/>
</dbReference>
<organism evidence="10 11">
    <name type="scientific">Qipengyuania benthica</name>
    <dbReference type="NCBI Taxonomy" id="3067651"/>
    <lineage>
        <taxon>Bacteria</taxon>
        <taxon>Pseudomonadati</taxon>
        <taxon>Pseudomonadota</taxon>
        <taxon>Alphaproteobacteria</taxon>
        <taxon>Sphingomonadales</taxon>
        <taxon>Erythrobacteraceae</taxon>
        <taxon>Qipengyuania</taxon>
    </lineage>
</organism>
<evidence type="ECO:0000256" key="6">
    <source>
        <dbReference type="ARBA" id="ARBA00022777"/>
    </source>
</evidence>
<dbReference type="InterPro" id="IPR004358">
    <property type="entry name" value="Sig_transdc_His_kin-like_C"/>
</dbReference>
<dbReference type="InterPro" id="IPR013656">
    <property type="entry name" value="PAS_4"/>
</dbReference>
<evidence type="ECO:0000256" key="2">
    <source>
        <dbReference type="ARBA" id="ARBA00012438"/>
    </source>
</evidence>
<dbReference type="InterPro" id="IPR036097">
    <property type="entry name" value="HisK_dim/P_sf"/>
</dbReference>
<dbReference type="Gene3D" id="3.30.565.10">
    <property type="entry name" value="Histidine kinase-like ATPase, C-terminal domain"/>
    <property type="match status" value="1"/>
</dbReference>
<accession>A0ABT9H7B1</accession>
<evidence type="ECO:0000313" key="11">
    <source>
        <dbReference type="Proteomes" id="UP001235664"/>
    </source>
</evidence>